<dbReference type="Gene3D" id="2.40.10.10">
    <property type="entry name" value="Trypsin-like serine proteases"/>
    <property type="match status" value="2"/>
</dbReference>
<feature type="domain" description="Peptidase S1" evidence="4">
    <location>
        <begin position="28"/>
        <end position="277"/>
    </location>
</feature>
<keyword evidence="2 5" id="KW-0645">Protease</keyword>
<dbReference type="SMART" id="SM00020">
    <property type="entry name" value="Tryp_SPc"/>
    <property type="match status" value="1"/>
</dbReference>
<reference evidence="5 6" key="1">
    <citation type="journal article" date="2021" name="J. Biosci. Bioeng.">
        <title>Identification and characterization of a chc gene cluster responsible for the aromatization pathway of cyclohexanecarboxylate degradation in Sinomonas cyclohexanicum ATCC 51369.</title>
        <authorList>
            <person name="Yamamoto T."/>
            <person name="Hasegawa Y."/>
            <person name="Lau P.C.K."/>
            <person name="Iwaki H."/>
        </authorList>
    </citation>
    <scope>NUCLEOTIDE SEQUENCE [LARGE SCALE GENOMIC DNA]</scope>
    <source>
        <strain evidence="5 6">ATCC 51369</strain>
    </source>
</reference>
<dbReference type="RefSeq" id="WP_229230925.1">
    <property type="nucleotide sequence ID" value="NZ_AP024525.1"/>
</dbReference>
<keyword evidence="6" id="KW-1185">Reference proteome</keyword>
<proteinExistence type="predicted"/>
<dbReference type="PROSITE" id="PS00135">
    <property type="entry name" value="TRYPSIN_SER"/>
    <property type="match status" value="1"/>
</dbReference>
<keyword evidence="2" id="KW-0720">Serine protease</keyword>
<dbReference type="InterPro" id="IPR001254">
    <property type="entry name" value="Trypsin_dom"/>
</dbReference>
<dbReference type="PROSITE" id="PS50240">
    <property type="entry name" value="TRYPSIN_DOM"/>
    <property type="match status" value="1"/>
</dbReference>
<dbReference type="InterPro" id="IPR009003">
    <property type="entry name" value="Peptidase_S1_PA"/>
</dbReference>
<dbReference type="InterPro" id="IPR033116">
    <property type="entry name" value="TRYPSIN_SER"/>
</dbReference>
<keyword evidence="3" id="KW-0732">Signal</keyword>
<dbReference type="InterPro" id="IPR051333">
    <property type="entry name" value="CLIP_Serine_Protease"/>
</dbReference>
<dbReference type="PANTHER" id="PTHR24260">
    <property type="match status" value="1"/>
</dbReference>
<evidence type="ECO:0000256" key="1">
    <source>
        <dbReference type="ARBA" id="ARBA00023157"/>
    </source>
</evidence>
<dbReference type="GO" id="GO:0006508">
    <property type="term" value="P:proteolysis"/>
    <property type="evidence" value="ECO:0007669"/>
    <property type="project" value="UniProtKB-KW"/>
</dbReference>
<keyword evidence="2" id="KW-0378">Hydrolase</keyword>
<dbReference type="PRINTS" id="PR00722">
    <property type="entry name" value="CHYMOTRYPSIN"/>
</dbReference>
<evidence type="ECO:0000256" key="2">
    <source>
        <dbReference type="RuleBase" id="RU363034"/>
    </source>
</evidence>
<dbReference type="InterPro" id="IPR001314">
    <property type="entry name" value="Peptidase_S1A"/>
</dbReference>
<evidence type="ECO:0000313" key="5">
    <source>
        <dbReference type="EMBL" id="BCT78310.1"/>
    </source>
</evidence>
<dbReference type="Pfam" id="PF00089">
    <property type="entry name" value="Trypsin"/>
    <property type="match status" value="1"/>
</dbReference>
<feature type="signal peptide" evidence="3">
    <location>
        <begin position="1"/>
        <end position="27"/>
    </location>
</feature>
<dbReference type="InterPro" id="IPR043504">
    <property type="entry name" value="Peptidase_S1_PA_chymotrypsin"/>
</dbReference>
<evidence type="ECO:0000259" key="4">
    <source>
        <dbReference type="PROSITE" id="PS50240"/>
    </source>
</evidence>
<dbReference type="Proteomes" id="UP001319861">
    <property type="component" value="Chromosome"/>
</dbReference>
<dbReference type="PANTHER" id="PTHR24260:SF132">
    <property type="entry name" value="PEPTIDASE S1 DOMAIN-CONTAINING PROTEIN"/>
    <property type="match status" value="1"/>
</dbReference>
<protein>
    <submittedName>
        <fullName evidence="5">Serine protease</fullName>
    </submittedName>
</protein>
<dbReference type="SUPFAM" id="SSF50494">
    <property type="entry name" value="Trypsin-like serine proteases"/>
    <property type="match status" value="1"/>
</dbReference>
<dbReference type="EMBL" id="AP024525">
    <property type="protein sequence ID" value="BCT78310.1"/>
    <property type="molecule type" value="Genomic_DNA"/>
</dbReference>
<name>A0ABM7Q157_SINCY</name>
<accession>A0ABM7Q157</accession>
<keyword evidence="1" id="KW-1015">Disulfide bond</keyword>
<evidence type="ECO:0000313" key="6">
    <source>
        <dbReference type="Proteomes" id="UP001319861"/>
    </source>
</evidence>
<gene>
    <name evidence="5" type="ORF">SCMU_41520</name>
</gene>
<dbReference type="GO" id="GO:0008233">
    <property type="term" value="F:peptidase activity"/>
    <property type="evidence" value="ECO:0007669"/>
    <property type="project" value="UniProtKB-KW"/>
</dbReference>
<organism evidence="5 6">
    <name type="scientific">Sinomonas cyclohexanicum</name>
    <name type="common">Corynebacterium cyclohexanicum</name>
    <dbReference type="NCBI Taxonomy" id="322009"/>
    <lineage>
        <taxon>Bacteria</taxon>
        <taxon>Bacillati</taxon>
        <taxon>Actinomycetota</taxon>
        <taxon>Actinomycetes</taxon>
        <taxon>Micrococcales</taxon>
        <taxon>Micrococcaceae</taxon>
        <taxon>Sinomonas</taxon>
    </lineage>
</organism>
<sequence length="284" mass="29319">MRRKLAALLAAFATVFSLAFIAAPAQASTGGTPDGDAHPGVAMIAFYDATGRYRCSAALVSPTVLLTAAHCTDGVLGKVLVDFDSVIAEKGPSPLPVAGNPSAGYTGDELAAAGFTSGTAHTHPDYSNFTDLKNWNDLGVVVLDEPVTVLPVYPIAGAGLLDTVRPGDLAKLTVTAVGYGTEVRKADVGAQKPTPMSYPLIRRSVDMRFQKLDTQVFQTHGNVNTPQGTGATCFGDSGGPVFLDGVIVGVTSYGMTEVCRGVGGYQRVDIAASQDFLAGFGVTS</sequence>
<feature type="chain" id="PRO_5045704141" evidence="3">
    <location>
        <begin position="28"/>
        <end position="284"/>
    </location>
</feature>
<dbReference type="InterPro" id="IPR018114">
    <property type="entry name" value="TRYPSIN_HIS"/>
</dbReference>
<evidence type="ECO:0000256" key="3">
    <source>
        <dbReference type="SAM" id="SignalP"/>
    </source>
</evidence>
<dbReference type="PROSITE" id="PS00134">
    <property type="entry name" value="TRYPSIN_HIS"/>
    <property type="match status" value="1"/>
</dbReference>